<reference evidence="10 11" key="1">
    <citation type="submission" date="2019-05" db="EMBL/GenBank/DDBJ databases">
        <title>Erythrobacter marisflavi sp. nov., isolated from isolated from water of an estuary environment.</title>
        <authorList>
            <person name="Yoon J.-H."/>
        </authorList>
    </citation>
    <scope>NUCLEOTIDE SEQUENCE [LARGE SCALE GENOMIC DNA]</scope>
    <source>
        <strain evidence="10 11">KEM-5</strain>
    </source>
</reference>
<dbReference type="Gene3D" id="2.70.70.10">
    <property type="entry name" value="Glucose Permease (Domain IIA)"/>
    <property type="match status" value="1"/>
</dbReference>
<dbReference type="RefSeq" id="WP_138617570.1">
    <property type="nucleotide sequence ID" value="NZ_VCAO01000003.1"/>
</dbReference>
<evidence type="ECO:0000256" key="3">
    <source>
        <dbReference type="ARBA" id="ARBA00022723"/>
    </source>
</evidence>
<evidence type="ECO:0000313" key="11">
    <source>
        <dbReference type="Proteomes" id="UP000309668"/>
    </source>
</evidence>
<dbReference type="GO" id="GO:0046872">
    <property type="term" value="F:metal ion binding"/>
    <property type="evidence" value="ECO:0007669"/>
    <property type="project" value="UniProtKB-KW"/>
</dbReference>
<dbReference type="PANTHER" id="PTHR21666">
    <property type="entry name" value="PEPTIDASE-RELATED"/>
    <property type="match status" value="1"/>
</dbReference>
<keyword evidence="3" id="KW-0479">Metal-binding</keyword>
<keyword evidence="7" id="KW-0175">Coiled coil</keyword>
<dbReference type="AlphaFoldDB" id="A0A5S3P551"/>
<dbReference type="InterPro" id="IPR016047">
    <property type="entry name" value="M23ase_b-sheet_dom"/>
</dbReference>
<feature type="region of interest" description="Disordered" evidence="8">
    <location>
        <begin position="257"/>
        <end position="289"/>
    </location>
</feature>
<dbReference type="GO" id="GO:0004222">
    <property type="term" value="F:metalloendopeptidase activity"/>
    <property type="evidence" value="ECO:0007669"/>
    <property type="project" value="TreeGrafter"/>
</dbReference>
<dbReference type="CDD" id="cd12797">
    <property type="entry name" value="M23_peptidase"/>
    <property type="match status" value="1"/>
</dbReference>
<name>A0A5S3P551_9SPHN</name>
<dbReference type="SUPFAM" id="SSF51261">
    <property type="entry name" value="Duplicated hybrid motif"/>
    <property type="match status" value="1"/>
</dbReference>
<keyword evidence="2" id="KW-0645">Protease</keyword>
<evidence type="ECO:0000256" key="2">
    <source>
        <dbReference type="ARBA" id="ARBA00022670"/>
    </source>
</evidence>
<keyword evidence="11" id="KW-1185">Reference proteome</keyword>
<evidence type="ECO:0000256" key="6">
    <source>
        <dbReference type="ARBA" id="ARBA00023049"/>
    </source>
</evidence>
<gene>
    <name evidence="10" type="ORF">FEV51_07640</name>
</gene>
<evidence type="ECO:0000256" key="1">
    <source>
        <dbReference type="ARBA" id="ARBA00001947"/>
    </source>
</evidence>
<dbReference type="PANTHER" id="PTHR21666:SF288">
    <property type="entry name" value="CELL DIVISION PROTEIN YTFB"/>
    <property type="match status" value="1"/>
</dbReference>
<comment type="caution">
    <text evidence="10">The sequence shown here is derived from an EMBL/GenBank/DDBJ whole genome shotgun (WGS) entry which is preliminary data.</text>
</comment>
<feature type="domain" description="M23ase beta-sheet core" evidence="9">
    <location>
        <begin position="314"/>
        <end position="402"/>
    </location>
</feature>
<comment type="cofactor">
    <cofactor evidence="1">
        <name>Zn(2+)</name>
        <dbReference type="ChEBI" id="CHEBI:29105"/>
    </cofactor>
</comment>
<evidence type="ECO:0000256" key="5">
    <source>
        <dbReference type="ARBA" id="ARBA00022833"/>
    </source>
</evidence>
<evidence type="ECO:0000259" key="9">
    <source>
        <dbReference type="Pfam" id="PF01551"/>
    </source>
</evidence>
<keyword evidence="5" id="KW-0862">Zinc</keyword>
<evidence type="ECO:0000256" key="7">
    <source>
        <dbReference type="SAM" id="Coils"/>
    </source>
</evidence>
<protein>
    <submittedName>
        <fullName evidence="10">Metalloendopeptidase</fullName>
    </submittedName>
</protein>
<keyword evidence="4" id="KW-0378">Hydrolase</keyword>
<dbReference type="InterPro" id="IPR011055">
    <property type="entry name" value="Dup_hybrid_motif"/>
</dbReference>
<feature type="coiled-coil region" evidence="7">
    <location>
        <begin position="42"/>
        <end position="104"/>
    </location>
</feature>
<keyword evidence="6" id="KW-0482">Metalloprotease</keyword>
<dbReference type="OrthoDB" id="9809144at2"/>
<dbReference type="Pfam" id="PF01551">
    <property type="entry name" value="Peptidase_M23"/>
    <property type="match status" value="1"/>
</dbReference>
<proteinExistence type="predicted"/>
<dbReference type="EMBL" id="VCAO01000003">
    <property type="protein sequence ID" value="TMM48162.1"/>
    <property type="molecule type" value="Genomic_DNA"/>
</dbReference>
<evidence type="ECO:0000256" key="8">
    <source>
        <dbReference type="SAM" id="MobiDB-lite"/>
    </source>
</evidence>
<dbReference type="InterPro" id="IPR050570">
    <property type="entry name" value="Cell_wall_metabolism_enzyme"/>
</dbReference>
<evidence type="ECO:0000256" key="4">
    <source>
        <dbReference type="ARBA" id="ARBA00022801"/>
    </source>
</evidence>
<organism evidence="10 11">
    <name type="scientific">Qipengyuania marisflavi</name>
    <dbReference type="NCBI Taxonomy" id="2486356"/>
    <lineage>
        <taxon>Bacteria</taxon>
        <taxon>Pseudomonadati</taxon>
        <taxon>Pseudomonadota</taxon>
        <taxon>Alphaproteobacteria</taxon>
        <taxon>Sphingomonadales</taxon>
        <taxon>Erythrobacteraceae</taxon>
        <taxon>Qipengyuania</taxon>
    </lineage>
</organism>
<evidence type="ECO:0000313" key="10">
    <source>
        <dbReference type="EMBL" id="TMM48162.1"/>
    </source>
</evidence>
<dbReference type="GO" id="GO:0006508">
    <property type="term" value="P:proteolysis"/>
    <property type="evidence" value="ECO:0007669"/>
    <property type="project" value="UniProtKB-KW"/>
</dbReference>
<sequence>MIRRALAILVLTGGLVAVPALIGPLTAQDTRFSTSAEASKALDIARQQQRNARARSERLEQRAAGALQAADKASAQAAALAARVQQAEAAATAAEAQLALVTAQRRTLDRKLAARREPLVRLTGALQNMARRPMTLTMFQPGSLQDLVYTRAVLGSTVPLVRARTASLRGDLERARTLQGEARTAYADGREAEATLKGRRRDLATLAEKERLVARRVSGDASRENRRAQALAEQTRDLDALVGQLEQAGTLRTRLAALPGPIPRPANPGAVTAPPPPSPSPTSTQPPADYQLPVAGRLVGGFGEAASGSGARRPGIALIPRSGAQVVAPAAGRVAFAGPYRGYGRIAIVEHAGGWTSLVTGLASLDVAVGQRVAAGSPLGLAARSDPEITLELRRDGAPINPLDHAD</sequence>
<dbReference type="Proteomes" id="UP000309668">
    <property type="component" value="Unassembled WGS sequence"/>
</dbReference>
<dbReference type="SUPFAM" id="SSF56954">
    <property type="entry name" value="Outer membrane efflux proteins (OEP)"/>
    <property type="match status" value="1"/>
</dbReference>
<accession>A0A5S3P551</accession>